<gene>
    <name evidence="1" type="ORF">TeGR_g14044</name>
</gene>
<name>A0ABQ6MCT1_9STRA</name>
<keyword evidence="2" id="KW-1185">Reference proteome</keyword>
<proteinExistence type="predicted"/>
<evidence type="ECO:0000313" key="2">
    <source>
        <dbReference type="Proteomes" id="UP001165060"/>
    </source>
</evidence>
<sequence>MLDMRYELYGRDGTFETIVASAQVPEYHEAAMGLFMNITTHHDRVTNERMINDFTPITKFIISSLSSNNKEVRSCTQRCFLHMTVNEGTHEPMRSNPELMLALCDAKHAETPHCARTLYNICDYGRFSALSALSALSVPISEPPLDLLFFCSRSYRFHDSIVLAMIREFPEQLTKSKPTPLQLATDAGLDEIIPQLERYTALAKTMSPEQISARTAMLELIIKDEEGNEESFVVKRTDQLQKLFDAYRGTRSNKGFIFTIVSSKYQYVVGPDAPVLGSDRPDSFALEDGDTFLASPGNEILQACRFLERNSYSARSLKAWAKLHDALTVSHSEIPVSIVCELVTPAFAAALADSFTPDTHLAHLEIIIVLLKRVTASRVLAGSSALVDTIFEYLEGRQENLLMEDEGRVVMTDKAAVVVIAMLSEQRSQGSKFWKALSPSRKRLAIRCAALLMMRVPSSVMVATGCLVAIAQIEREIDVAGEIQKVTGVVDRLLCTRIKDVMLELSQREDGMEVSPIVCLIVARAIDDSRAIFDFDFIFEPT</sequence>
<evidence type="ECO:0000313" key="1">
    <source>
        <dbReference type="EMBL" id="GMI23683.1"/>
    </source>
</evidence>
<reference evidence="1 2" key="1">
    <citation type="journal article" date="2023" name="Commun. Biol.">
        <title>Genome analysis of Parmales, the sister group of diatoms, reveals the evolutionary specialization of diatoms from phago-mixotrophs to photoautotrophs.</title>
        <authorList>
            <person name="Ban H."/>
            <person name="Sato S."/>
            <person name="Yoshikawa S."/>
            <person name="Yamada K."/>
            <person name="Nakamura Y."/>
            <person name="Ichinomiya M."/>
            <person name="Sato N."/>
            <person name="Blanc-Mathieu R."/>
            <person name="Endo H."/>
            <person name="Kuwata A."/>
            <person name="Ogata H."/>
        </authorList>
    </citation>
    <scope>NUCLEOTIDE SEQUENCE [LARGE SCALE GENOMIC DNA]</scope>
</reference>
<accession>A0ABQ6MCT1</accession>
<protein>
    <submittedName>
        <fullName evidence="1">Uncharacterized protein</fullName>
    </submittedName>
</protein>
<dbReference type="Gene3D" id="3.10.20.90">
    <property type="entry name" value="Phosphatidylinositol 3-kinase Catalytic Subunit, Chain A, domain 1"/>
    <property type="match status" value="1"/>
</dbReference>
<dbReference type="Proteomes" id="UP001165060">
    <property type="component" value="Unassembled WGS sequence"/>
</dbReference>
<organism evidence="1 2">
    <name type="scientific">Tetraparma gracilis</name>
    <dbReference type="NCBI Taxonomy" id="2962635"/>
    <lineage>
        <taxon>Eukaryota</taxon>
        <taxon>Sar</taxon>
        <taxon>Stramenopiles</taxon>
        <taxon>Ochrophyta</taxon>
        <taxon>Bolidophyceae</taxon>
        <taxon>Parmales</taxon>
        <taxon>Triparmaceae</taxon>
        <taxon>Tetraparma</taxon>
    </lineage>
</organism>
<comment type="caution">
    <text evidence="1">The sequence shown here is derived from an EMBL/GenBank/DDBJ whole genome shotgun (WGS) entry which is preliminary data.</text>
</comment>
<dbReference type="EMBL" id="BRYB01001344">
    <property type="protein sequence ID" value="GMI23683.1"/>
    <property type="molecule type" value="Genomic_DNA"/>
</dbReference>